<dbReference type="InterPro" id="IPR050313">
    <property type="entry name" value="Carb_Metab_HTH_regulators"/>
</dbReference>
<dbReference type="RefSeq" id="WP_043661884.1">
    <property type="nucleotide sequence ID" value="NZ_JSEG01000001.1"/>
</dbReference>
<sequence>MFLEERYSKIIELVNKNGRVAVKDLAKEFEVSEDCIRKDLRELENRKKLKRVYGGAIVNRGHSDIKPVDERKNVNTEIKKQIAENAIDIIEKKDIIFLDVSTINLEIAKKLKDSQIKITVVTNMLEIAMELKRCKNIMIITVGGTFNSEVGAVIGAAADRYIKNFTYDKCFIGVCGINKESGDVSTINLEDGNTKKTIIECSNKSYLVMETEKYNYDEFFKFVKLDEVTGIITENKIE</sequence>
<name>A0A2S7FFA7_CLOBU</name>
<dbReference type="SUPFAM" id="SSF46785">
    <property type="entry name" value="Winged helix' DNA-binding domain"/>
    <property type="match status" value="1"/>
</dbReference>
<proteinExistence type="predicted"/>
<dbReference type="GO" id="GO:0003700">
    <property type="term" value="F:DNA-binding transcription factor activity"/>
    <property type="evidence" value="ECO:0007669"/>
    <property type="project" value="InterPro"/>
</dbReference>
<dbReference type="SUPFAM" id="SSF100950">
    <property type="entry name" value="NagB/RpiA/CoA transferase-like"/>
    <property type="match status" value="1"/>
</dbReference>
<dbReference type="PROSITE" id="PS51000">
    <property type="entry name" value="HTH_DEOR_2"/>
    <property type="match status" value="1"/>
</dbReference>
<keyword evidence="1" id="KW-0805">Transcription regulation</keyword>
<dbReference type="SMART" id="SM01134">
    <property type="entry name" value="DeoRC"/>
    <property type="match status" value="1"/>
</dbReference>
<evidence type="ECO:0000313" key="5">
    <source>
        <dbReference type="Proteomes" id="UP000238081"/>
    </source>
</evidence>
<dbReference type="AlphaFoldDB" id="A0A2S7FFA7"/>
<gene>
    <name evidence="4" type="ORF">AWN73_00295</name>
</gene>
<reference evidence="4 5" key="1">
    <citation type="submission" date="2016-01" db="EMBL/GenBank/DDBJ databases">
        <title>Characterization of the Clostridium difficile lineages that are prevalent in Hong Kong and China.</title>
        <authorList>
            <person name="Kwok J.S.-L."/>
            <person name="Lam W.-Y."/>
            <person name="Ip M."/>
            <person name="Chan T.-F."/>
            <person name="Hawkey P.M."/>
            <person name="Tsui S.K.-W."/>
        </authorList>
    </citation>
    <scope>NUCLEOTIDE SEQUENCE [LARGE SCALE GENOMIC DNA]</scope>
    <source>
        <strain evidence="4 5">300064</strain>
    </source>
</reference>
<dbReference type="EMBL" id="LRDH01000001">
    <property type="protein sequence ID" value="PPV17887.1"/>
    <property type="molecule type" value="Genomic_DNA"/>
</dbReference>
<dbReference type="InterPro" id="IPR001034">
    <property type="entry name" value="DeoR_HTH"/>
</dbReference>
<dbReference type="PRINTS" id="PR00037">
    <property type="entry name" value="HTHLACR"/>
</dbReference>
<dbReference type="InterPro" id="IPR036388">
    <property type="entry name" value="WH-like_DNA-bd_sf"/>
</dbReference>
<evidence type="ECO:0000259" key="3">
    <source>
        <dbReference type="PROSITE" id="PS51000"/>
    </source>
</evidence>
<keyword evidence="2" id="KW-0804">Transcription</keyword>
<dbReference type="SMART" id="SM00420">
    <property type="entry name" value="HTH_DEOR"/>
    <property type="match status" value="1"/>
</dbReference>
<evidence type="ECO:0000313" key="4">
    <source>
        <dbReference type="EMBL" id="PPV17887.1"/>
    </source>
</evidence>
<dbReference type="InterPro" id="IPR037171">
    <property type="entry name" value="NagB/RpiA_transferase-like"/>
</dbReference>
<dbReference type="Pfam" id="PF08220">
    <property type="entry name" value="HTH_DeoR"/>
    <property type="match status" value="1"/>
</dbReference>
<evidence type="ECO:0000256" key="1">
    <source>
        <dbReference type="ARBA" id="ARBA00023015"/>
    </source>
</evidence>
<dbReference type="PANTHER" id="PTHR30363">
    <property type="entry name" value="HTH-TYPE TRANSCRIPTIONAL REGULATOR SRLR-RELATED"/>
    <property type="match status" value="1"/>
</dbReference>
<dbReference type="Pfam" id="PF00455">
    <property type="entry name" value="DeoRC"/>
    <property type="match status" value="1"/>
</dbReference>
<dbReference type="PANTHER" id="PTHR30363:SF44">
    <property type="entry name" value="AGA OPERON TRANSCRIPTIONAL REPRESSOR-RELATED"/>
    <property type="match status" value="1"/>
</dbReference>
<organism evidence="4 5">
    <name type="scientific">Clostridium butyricum</name>
    <dbReference type="NCBI Taxonomy" id="1492"/>
    <lineage>
        <taxon>Bacteria</taxon>
        <taxon>Bacillati</taxon>
        <taxon>Bacillota</taxon>
        <taxon>Clostridia</taxon>
        <taxon>Eubacteriales</taxon>
        <taxon>Clostridiaceae</taxon>
        <taxon>Clostridium</taxon>
    </lineage>
</organism>
<dbReference type="Gene3D" id="1.10.10.10">
    <property type="entry name" value="Winged helix-like DNA-binding domain superfamily/Winged helix DNA-binding domain"/>
    <property type="match status" value="1"/>
</dbReference>
<accession>A0A2S7FFA7</accession>
<dbReference type="InterPro" id="IPR036390">
    <property type="entry name" value="WH_DNA-bd_sf"/>
</dbReference>
<feature type="domain" description="HTH deoR-type" evidence="3">
    <location>
        <begin position="3"/>
        <end position="58"/>
    </location>
</feature>
<evidence type="ECO:0000256" key="2">
    <source>
        <dbReference type="ARBA" id="ARBA00023163"/>
    </source>
</evidence>
<protein>
    <submittedName>
        <fullName evidence="4">DeoR family transcriptional regulator</fullName>
    </submittedName>
</protein>
<dbReference type="InterPro" id="IPR014036">
    <property type="entry name" value="DeoR-like_C"/>
</dbReference>
<comment type="caution">
    <text evidence="4">The sequence shown here is derived from an EMBL/GenBank/DDBJ whole genome shotgun (WGS) entry which is preliminary data.</text>
</comment>
<dbReference type="Proteomes" id="UP000238081">
    <property type="component" value="Unassembled WGS sequence"/>
</dbReference>